<accession>A0A1M6EL31</accession>
<dbReference type="SUPFAM" id="SSF53300">
    <property type="entry name" value="vWA-like"/>
    <property type="match status" value="1"/>
</dbReference>
<evidence type="ECO:0000313" key="2">
    <source>
        <dbReference type="EMBL" id="SHI86163.1"/>
    </source>
</evidence>
<dbReference type="Proteomes" id="UP000184488">
    <property type="component" value="Unassembled WGS sequence"/>
</dbReference>
<dbReference type="PANTHER" id="PTHR37947:SF1">
    <property type="entry name" value="BLL2462 PROTEIN"/>
    <property type="match status" value="1"/>
</dbReference>
<dbReference type="InterPro" id="IPR036465">
    <property type="entry name" value="vWFA_dom_sf"/>
</dbReference>
<sequence>MSINTILLLLLALIVSAGIAFYQYLYKANNKSYMYLLLAFLRFASIFLVLLLLINPIISRKTYETQKTPLPIVVDNSESIAFLNQDKNATELSKILAENPKLQEKYQIQLYSFDEEFNSDRQVDFKGKQSNIFKVFENLKQLYRTQNHPVVLLTDGNQTQGSDYVFNIQQNANVYPIVLGDTIEHLDLKISQLNANKYAFLKNKFPVEVFLNYTGSKPVNAILNIQSGNTSVYKQNVSFSSNKKSEVISILLNADKVGVHTYKAVLSSAENEKNKFNNVKNFAVEIIDQRTEVALISNIIHPDLGAIKRAIESNAQRKVALVKTNEIKNLSDYNVLIFYQPTSEFKSVFSQNKNLKTNSLIITGLNTDFNFLRQYQNHFDFKMSAQKEDYSADFNANFNSFAIDDFGFEQFPPLENPFGSITPKNNVNTLLYSRIRTVKTENPLLAFTEFGVNRNAYLFGENIWTWRMETHLREKSFEKFDVFFDKIIQYLAANAKKKNLVVNHENFYNSGENVTISAQYFNKNYEFDENAQLTIQLKNKEDNTTRVYDFVKGSNDYSVTLDGLSSGNYSFIVKENQSGSQYTGSFHIVHFDAEKQFVNADKNRLLQLASNTQGKAYFVNQINDLVKFLGETENYKPIQKEVIKKSPLIDWIWGLVLLAILLASEWFTRKYNGLL</sequence>
<keyword evidence="1" id="KW-0812">Transmembrane</keyword>
<keyword evidence="3" id="KW-1185">Reference proteome</keyword>
<feature type="transmembrane region" description="Helical" evidence="1">
    <location>
        <begin position="33"/>
        <end position="54"/>
    </location>
</feature>
<dbReference type="OrthoDB" id="9763076at2"/>
<gene>
    <name evidence="2" type="ORF">SAMN05444363_1828</name>
</gene>
<protein>
    <recommendedName>
        <fullName evidence="4">VWA domain-containing protein</fullName>
    </recommendedName>
</protein>
<reference evidence="3" key="1">
    <citation type="submission" date="2016-11" db="EMBL/GenBank/DDBJ databases">
        <authorList>
            <person name="Varghese N."/>
            <person name="Submissions S."/>
        </authorList>
    </citation>
    <scope>NUCLEOTIDE SEQUENCE [LARGE SCALE GENOMIC DNA]</scope>
    <source>
        <strain evidence="3">DSM 18829</strain>
    </source>
</reference>
<dbReference type="AlphaFoldDB" id="A0A1M6EL31"/>
<dbReference type="STRING" id="415425.SAMN05444363_1828"/>
<keyword evidence="1" id="KW-1133">Transmembrane helix</keyword>
<name>A0A1M6EL31_9FLAO</name>
<organism evidence="2 3">
    <name type="scientific">Flavobacterium terrae</name>
    <dbReference type="NCBI Taxonomy" id="415425"/>
    <lineage>
        <taxon>Bacteria</taxon>
        <taxon>Pseudomonadati</taxon>
        <taxon>Bacteroidota</taxon>
        <taxon>Flavobacteriia</taxon>
        <taxon>Flavobacteriales</taxon>
        <taxon>Flavobacteriaceae</taxon>
        <taxon>Flavobacterium</taxon>
    </lineage>
</organism>
<evidence type="ECO:0000256" key="1">
    <source>
        <dbReference type="SAM" id="Phobius"/>
    </source>
</evidence>
<dbReference type="PANTHER" id="PTHR37947">
    <property type="entry name" value="BLL2462 PROTEIN"/>
    <property type="match status" value="1"/>
</dbReference>
<proteinExistence type="predicted"/>
<evidence type="ECO:0008006" key="4">
    <source>
        <dbReference type="Google" id="ProtNLM"/>
    </source>
</evidence>
<keyword evidence="1" id="KW-0472">Membrane</keyword>
<dbReference type="RefSeq" id="WP_073310655.1">
    <property type="nucleotide sequence ID" value="NZ_FQZI01000003.1"/>
</dbReference>
<evidence type="ECO:0000313" key="3">
    <source>
        <dbReference type="Proteomes" id="UP000184488"/>
    </source>
</evidence>
<dbReference type="EMBL" id="FQZI01000003">
    <property type="protein sequence ID" value="SHI86163.1"/>
    <property type="molecule type" value="Genomic_DNA"/>
</dbReference>